<dbReference type="PANTHER" id="PTHR35605">
    <property type="entry name" value="ECP2 EFFECTOR PROTEIN DOMAIN-CONTAINING PROTEIN-RELATED"/>
    <property type="match status" value="1"/>
</dbReference>
<sequence length="212" mass="24249">MARLQTLLVISWAAQAYSTSPIIGVNTFIPQWLIEVFPGQPYQLLNGTIQEVERKAMELNPRWHEYYIVNSTRNQAVSDQQKMTRRHFHSCTKFPVKSLNCKNNPQNWRPANVGYIFDGIHWLMGREGIPQSQPGPGTCGRVSCSYSSAIWWCNDDSGPKSLNSFTEIARGANCILDSCPHIPGGQHRFYTWGQVFHPDNWNVIVREDKHNC</sequence>
<dbReference type="OrthoDB" id="3552888at2759"/>
<organism evidence="2 3">
    <name type="scientific">Ophiocordyceps camponoti-floridani</name>
    <dbReference type="NCBI Taxonomy" id="2030778"/>
    <lineage>
        <taxon>Eukaryota</taxon>
        <taxon>Fungi</taxon>
        <taxon>Dikarya</taxon>
        <taxon>Ascomycota</taxon>
        <taxon>Pezizomycotina</taxon>
        <taxon>Sordariomycetes</taxon>
        <taxon>Hypocreomycetidae</taxon>
        <taxon>Hypocreales</taxon>
        <taxon>Ophiocordycipitaceae</taxon>
        <taxon>Ophiocordyceps</taxon>
    </lineage>
</organism>
<proteinExistence type="predicted"/>
<dbReference type="AlphaFoldDB" id="A0A8H4VEA5"/>
<feature type="chain" id="PRO_5034270947" evidence="1">
    <location>
        <begin position="17"/>
        <end position="212"/>
    </location>
</feature>
<dbReference type="EMBL" id="JAACLJ010000003">
    <property type="protein sequence ID" value="KAF4589633.1"/>
    <property type="molecule type" value="Genomic_DNA"/>
</dbReference>
<feature type="signal peptide" evidence="1">
    <location>
        <begin position="1"/>
        <end position="16"/>
    </location>
</feature>
<dbReference type="PANTHER" id="PTHR35605:SF1">
    <property type="entry name" value="ECP2 EFFECTOR PROTEIN DOMAIN-CONTAINING PROTEIN-RELATED"/>
    <property type="match status" value="1"/>
</dbReference>
<gene>
    <name evidence="2" type="ORF">GQ602_003522</name>
</gene>
<evidence type="ECO:0000256" key="1">
    <source>
        <dbReference type="SAM" id="SignalP"/>
    </source>
</evidence>
<reference evidence="2 3" key="1">
    <citation type="journal article" date="2020" name="G3 (Bethesda)">
        <title>Genetic Underpinnings of Host Manipulation by Ophiocordyceps as Revealed by Comparative Transcriptomics.</title>
        <authorList>
            <person name="Will I."/>
            <person name="Das B."/>
            <person name="Trinh T."/>
            <person name="Brachmann A."/>
            <person name="Ohm R.A."/>
            <person name="de Bekker C."/>
        </authorList>
    </citation>
    <scope>NUCLEOTIDE SEQUENCE [LARGE SCALE GENOMIC DNA]</scope>
    <source>
        <strain evidence="2 3">EC05</strain>
    </source>
</reference>
<keyword evidence="1" id="KW-0732">Signal</keyword>
<keyword evidence="3" id="KW-1185">Reference proteome</keyword>
<comment type="caution">
    <text evidence="2">The sequence shown here is derived from an EMBL/GenBank/DDBJ whole genome shotgun (WGS) entry which is preliminary data.</text>
</comment>
<evidence type="ECO:0000313" key="3">
    <source>
        <dbReference type="Proteomes" id="UP000562929"/>
    </source>
</evidence>
<protein>
    <submittedName>
        <fullName evidence="2">Uncharacterized protein</fullName>
    </submittedName>
</protein>
<dbReference type="Proteomes" id="UP000562929">
    <property type="component" value="Unassembled WGS sequence"/>
</dbReference>
<accession>A0A8H4VEA5</accession>
<evidence type="ECO:0000313" key="2">
    <source>
        <dbReference type="EMBL" id="KAF4589633.1"/>
    </source>
</evidence>
<name>A0A8H4VEA5_9HYPO</name>